<gene>
    <name evidence="1" type="ordered locus">bpr_II358</name>
</gene>
<dbReference type="AlphaFoldDB" id="E0S4G3"/>
<evidence type="ECO:0000313" key="1">
    <source>
        <dbReference type="EMBL" id="ADL36295.1"/>
    </source>
</evidence>
<dbReference type="RefSeq" id="WP_013282944.1">
    <property type="nucleotide sequence ID" value="NC_014389.1"/>
</dbReference>
<reference evidence="1 2" key="1">
    <citation type="journal article" date="2010" name="PLoS ONE">
        <title>The glycobiome of the rumen bacterium Butyrivibrio proteoclasticus B316(T) highlights adaptation to a polysaccharide-rich environment.</title>
        <authorList>
            <person name="Kelly W.J."/>
            <person name="Leahy S.C."/>
            <person name="Altermann E."/>
            <person name="Yeoman C.J."/>
            <person name="Dunne J.C."/>
            <person name="Kong Z."/>
            <person name="Pacheco D.M."/>
            <person name="Li D."/>
            <person name="Noel S.J."/>
            <person name="Moon C.D."/>
            <person name="Cookson A.L."/>
            <person name="Attwood G.T."/>
        </authorList>
    </citation>
    <scope>NUCLEOTIDE SEQUENCE [LARGE SCALE GENOMIC DNA]</scope>
    <source>
        <strain evidence="2">ATCC 51982 / DSM 14932 / B316</strain>
        <plasmid evidence="2">Plasmid pCY360</plasmid>
    </source>
</reference>
<sequence>MGLFSKYKVVNDKEVHRAVMLSLMAMGNVPGAQYFKYKGKLIIAYTWDTKINGLLSNNPKFQAGVNTLADNLPKSYGTDIDIWDSEHKADVPDNILEKTGYVSLYHPENNRE</sequence>
<dbReference type="EMBL" id="CP001812">
    <property type="protein sequence ID" value="ADL36295.1"/>
    <property type="molecule type" value="Genomic_DNA"/>
</dbReference>
<accession>E0S4G3</accession>
<name>E0S4G3_BUTPB</name>
<dbReference type="KEGG" id="bpb:bpr_II358"/>
<geneLocation type="plasmid" evidence="1 2">
    <name>pCY360</name>
</geneLocation>
<dbReference type="Proteomes" id="UP000001299">
    <property type="component" value="Plasmid pCY360"/>
</dbReference>
<evidence type="ECO:0000313" key="2">
    <source>
        <dbReference type="Proteomes" id="UP000001299"/>
    </source>
</evidence>
<protein>
    <submittedName>
        <fullName evidence="1">Uncharacterized protein</fullName>
    </submittedName>
</protein>
<dbReference type="HOGENOM" id="CLU_2141237_0_0_9"/>
<keyword evidence="1" id="KW-0614">Plasmid</keyword>
<organism evidence="1 2">
    <name type="scientific">Butyrivibrio proteoclasticus (strain ATCC 51982 / DSM 14932 / B316)</name>
    <name type="common">Clostridium proteoclasticum</name>
    <dbReference type="NCBI Taxonomy" id="515622"/>
    <lineage>
        <taxon>Bacteria</taxon>
        <taxon>Bacillati</taxon>
        <taxon>Bacillota</taxon>
        <taxon>Clostridia</taxon>
        <taxon>Lachnospirales</taxon>
        <taxon>Lachnospiraceae</taxon>
        <taxon>Butyrivibrio</taxon>
    </lineage>
</organism>
<keyword evidence="2" id="KW-1185">Reference proteome</keyword>
<proteinExistence type="predicted"/>